<evidence type="ECO:0000259" key="2">
    <source>
        <dbReference type="Pfam" id="PF07811"/>
    </source>
</evidence>
<keyword evidence="1" id="KW-0472">Membrane</keyword>
<feature type="domain" description="TadE-like" evidence="2">
    <location>
        <begin position="5"/>
        <end position="40"/>
    </location>
</feature>
<dbReference type="Proteomes" id="UP000318416">
    <property type="component" value="Unassembled WGS sequence"/>
</dbReference>
<comment type="caution">
    <text evidence="3">The sequence shown here is derived from an EMBL/GenBank/DDBJ whole genome shotgun (WGS) entry which is preliminary data.</text>
</comment>
<organism evidence="3 4">
    <name type="scientific">Kitasatospora atroaurantiaca</name>
    <dbReference type="NCBI Taxonomy" id="285545"/>
    <lineage>
        <taxon>Bacteria</taxon>
        <taxon>Bacillati</taxon>
        <taxon>Actinomycetota</taxon>
        <taxon>Actinomycetes</taxon>
        <taxon>Kitasatosporales</taxon>
        <taxon>Streptomycetaceae</taxon>
        <taxon>Kitasatospora</taxon>
    </lineage>
</organism>
<feature type="transmembrane region" description="Helical" evidence="1">
    <location>
        <begin position="6"/>
        <end position="28"/>
    </location>
</feature>
<accession>A0A561EYN4</accession>
<dbReference type="EMBL" id="VIVR01000001">
    <property type="protein sequence ID" value="TWE20720.1"/>
    <property type="molecule type" value="Genomic_DNA"/>
</dbReference>
<keyword evidence="4" id="KW-1185">Reference proteome</keyword>
<keyword evidence="1" id="KW-1133">Transmembrane helix</keyword>
<sequence length="121" mass="13141">MTLSLAIIFPVVLFMVMLVVQASLWWYANQAALTAAREGADAGRIQGGTREAGDRRATDFLRRLGSLAEPVEVNSGDTDDTTFRMTITVRPQSVVPGLENLTVTQHVSAPREKFVPQGGKP</sequence>
<protein>
    <submittedName>
        <fullName evidence="3">TadE-like protein</fullName>
    </submittedName>
</protein>
<dbReference type="InterPro" id="IPR012495">
    <property type="entry name" value="TadE-like_dom"/>
</dbReference>
<evidence type="ECO:0000313" key="4">
    <source>
        <dbReference type="Proteomes" id="UP000318416"/>
    </source>
</evidence>
<dbReference type="OrthoDB" id="4220102at2"/>
<evidence type="ECO:0000256" key="1">
    <source>
        <dbReference type="SAM" id="Phobius"/>
    </source>
</evidence>
<dbReference type="RefSeq" id="WP_145795235.1">
    <property type="nucleotide sequence ID" value="NZ_BAAABR010000047.1"/>
</dbReference>
<reference evidence="3 4" key="1">
    <citation type="submission" date="2019-06" db="EMBL/GenBank/DDBJ databases">
        <title>Sequencing the genomes of 1000 actinobacteria strains.</title>
        <authorList>
            <person name="Klenk H.-P."/>
        </authorList>
    </citation>
    <scope>NUCLEOTIDE SEQUENCE [LARGE SCALE GENOMIC DNA]</scope>
    <source>
        <strain evidence="3 4">DSM 41649</strain>
    </source>
</reference>
<gene>
    <name evidence="3" type="ORF">FB465_5878</name>
</gene>
<dbReference type="AlphaFoldDB" id="A0A561EYN4"/>
<dbReference type="Pfam" id="PF07811">
    <property type="entry name" value="TadE"/>
    <property type="match status" value="1"/>
</dbReference>
<proteinExistence type="predicted"/>
<name>A0A561EYN4_9ACTN</name>
<evidence type="ECO:0000313" key="3">
    <source>
        <dbReference type="EMBL" id="TWE20720.1"/>
    </source>
</evidence>
<keyword evidence="1" id="KW-0812">Transmembrane</keyword>